<keyword evidence="1" id="KW-0812">Transmembrane</keyword>
<feature type="domain" description="Endonuclease/exonuclease/phosphatase" evidence="2">
    <location>
        <begin position="101"/>
        <end position="309"/>
    </location>
</feature>
<dbReference type="EMBL" id="BAAAVS010000024">
    <property type="protein sequence ID" value="GAA3037573.1"/>
    <property type="molecule type" value="Genomic_DNA"/>
</dbReference>
<comment type="caution">
    <text evidence="3">The sequence shown here is derived from an EMBL/GenBank/DDBJ whole genome shotgun (WGS) entry which is preliminary data.</text>
</comment>
<dbReference type="InterPro" id="IPR005135">
    <property type="entry name" value="Endo/exonuclease/phosphatase"/>
</dbReference>
<evidence type="ECO:0000256" key="1">
    <source>
        <dbReference type="SAM" id="Phobius"/>
    </source>
</evidence>
<proteinExistence type="predicted"/>
<protein>
    <submittedName>
        <fullName evidence="3">Endonuclease/exonuclease/phosphatase family protein</fullName>
    </submittedName>
</protein>
<evidence type="ECO:0000313" key="3">
    <source>
        <dbReference type="EMBL" id="GAA3037573.1"/>
    </source>
</evidence>
<reference evidence="4" key="1">
    <citation type="journal article" date="2019" name="Int. J. Syst. Evol. Microbiol.">
        <title>The Global Catalogue of Microorganisms (GCM) 10K type strain sequencing project: providing services to taxonomists for standard genome sequencing and annotation.</title>
        <authorList>
            <consortium name="The Broad Institute Genomics Platform"/>
            <consortium name="The Broad Institute Genome Sequencing Center for Infectious Disease"/>
            <person name="Wu L."/>
            <person name="Ma J."/>
        </authorList>
    </citation>
    <scope>NUCLEOTIDE SEQUENCE [LARGE SCALE GENOMIC DNA]</scope>
    <source>
        <strain evidence="4">JCM 14234</strain>
    </source>
</reference>
<name>A0ABP6LAA2_9ACTN</name>
<gene>
    <name evidence="3" type="ORF">GCM10010528_17710</name>
</gene>
<keyword evidence="1" id="KW-0472">Membrane</keyword>
<accession>A0ABP6LAA2</accession>
<evidence type="ECO:0000259" key="2">
    <source>
        <dbReference type="Pfam" id="PF03372"/>
    </source>
</evidence>
<keyword evidence="1" id="KW-1133">Transmembrane helix</keyword>
<dbReference type="InterPro" id="IPR036691">
    <property type="entry name" value="Endo/exonu/phosph_ase_sf"/>
</dbReference>
<dbReference type="PROSITE" id="PS51257">
    <property type="entry name" value="PROKAR_LIPOPROTEIN"/>
    <property type="match status" value="1"/>
</dbReference>
<dbReference type="RefSeq" id="WP_290704665.1">
    <property type="nucleotide sequence ID" value="NZ_BAAAVS010000024.1"/>
</dbReference>
<sequence>MTGKVLRLGGLLVGLALLACGVGAVVLHYYPAEGNLTIYPTSAVPLAVLAAGAAVLVFASIRRWVLVAVSAVVVGAVLVTQLPLWRAAPAPTGGPAITVLSSNLMMGAADVAELARIVSDVRPDVVSLQEVTPDAYTRIVASPIATAGLNEFAWPGPGATGTVLLTRAPQRGRAKLPGMVLHNLVAVTDLPGAPGTRVLAVHSGAPVPGAGYGELAIKDLKALRGHIEKLPPGPMIAIGDFNATWDHKHYRDLLAGGIEDATDQAGGGWLPTYPTDKIGHRPVVAIDHVISRGFVATKVRTVELAGTDHRVLIVTLVAR</sequence>
<feature type="transmembrane region" description="Helical" evidence="1">
    <location>
        <begin position="36"/>
        <end position="58"/>
    </location>
</feature>
<dbReference type="Gene3D" id="3.60.10.10">
    <property type="entry name" value="Endonuclease/exonuclease/phosphatase"/>
    <property type="match status" value="1"/>
</dbReference>
<feature type="transmembrane region" description="Helical" evidence="1">
    <location>
        <begin position="12"/>
        <end position="30"/>
    </location>
</feature>
<evidence type="ECO:0000313" key="4">
    <source>
        <dbReference type="Proteomes" id="UP001501035"/>
    </source>
</evidence>
<dbReference type="Pfam" id="PF03372">
    <property type="entry name" value="Exo_endo_phos"/>
    <property type="match status" value="1"/>
</dbReference>
<feature type="transmembrane region" description="Helical" evidence="1">
    <location>
        <begin position="65"/>
        <end position="85"/>
    </location>
</feature>
<keyword evidence="3" id="KW-0540">Nuclease</keyword>
<dbReference type="Proteomes" id="UP001501035">
    <property type="component" value="Unassembled WGS sequence"/>
</dbReference>
<dbReference type="SUPFAM" id="SSF56219">
    <property type="entry name" value="DNase I-like"/>
    <property type="match status" value="1"/>
</dbReference>
<dbReference type="GO" id="GO:0004519">
    <property type="term" value="F:endonuclease activity"/>
    <property type="evidence" value="ECO:0007669"/>
    <property type="project" value="UniProtKB-KW"/>
</dbReference>
<organism evidence="3 4">
    <name type="scientific">Gordonia defluvii</name>
    <dbReference type="NCBI Taxonomy" id="283718"/>
    <lineage>
        <taxon>Bacteria</taxon>
        <taxon>Bacillati</taxon>
        <taxon>Actinomycetota</taxon>
        <taxon>Actinomycetes</taxon>
        <taxon>Mycobacteriales</taxon>
        <taxon>Gordoniaceae</taxon>
        <taxon>Gordonia</taxon>
    </lineage>
</organism>
<keyword evidence="3" id="KW-0378">Hydrolase</keyword>
<keyword evidence="3" id="KW-0255">Endonuclease</keyword>
<keyword evidence="4" id="KW-1185">Reference proteome</keyword>